<evidence type="ECO:0000256" key="1">
    <source>
        <dbReference type="SAM" id="MobiDB-lite"/>
    </source>
</evidence>
<feature type="compositionally biased region" description="Low complexity" evidence="1">
    <location>
        <begin position="63"/>
        <end position="78"/>
    </location>
</feature>
<evidence type="ECO:0000256" key="2">
    <source>
        <dbReference type="SAM" id="SignalP"/>
    </source>
</evidence>
<protein>
    <submittedName>
        <fullName evidence="3">Uncharacterized protein</fullName>
    </submittedName>
</protein>
<name>A0ABR3ZNM9_9PEZI</name>
<evidence type="ECO:0000313" key="4">
    <source>
        <dbReference type="Proteomes" id="UP001583280"/>
    </source>
</evidence>
<feature type="region of interest" description="Disordered" evidence="1">
    <location>
        <begin position="61"/>
        <end position="81"/>
    </location>
</feature>
<comment type="caution">
    <text evidence="3">The sequence shown here is derived from an EMBL/GenBank/DDBJ whole genome shotgun (WGS) entry which is preliminary data.</text>
</comment>
<gene>
    <name evidence="3" type="ORF">Cpir12675_000382</name>
</gene>
<accession>A0ABR3ZNM9</accession>
<evidence type="ECO:0000313" key="3">
    <source>
        <dbReference type="EMBL" id="KAL1901691.1"/>
    </source>
</evidence>
<feature type="chain" id="PRO_5047404618" evidence="2">
    <location>
        <begin position="19"/>
        <end position="165"/>
    </location>
</feature>
<sequence length="165" mass="16790">MRFNYLLFTPALLAASSAVAVPADSDATSSTSSSYPIIPIYPTSRTSTSLQTVMVTKTIDVGSDTSSSSPPTPTTSDPNDYSVVPIEGLPPATTLTVTVLKSGTSVWTVTPTTETVPLGSGTGYLLPNSTMPVVVSAASRVSHAWSLSAVAIAVAGGVLAVATPW</sequence>
<organism evidence="3 4">
    <name type="scientific">Ceratocystis pirilliformis</name>
    <dbReference type="NCBI Taxonomy" id="259994"/>
    <lineage>
        <taxon>Eukaryota</taxon>
        <taxon>Fungi</taxon>
        <taxon>Dikarya</taxon>
        <taxon>Ascomycota</taxon>
        <taxon>Pezizomycotina</taxon>
        <taxon>Sordariomycetes</taxon>
        <taxon>Hypocreomycetidae</taxon>
        <taxon>Microascales</taxon>
        <taxon>Ceratocystidaceae</taxon>
        <taxon>Ceratocystis</taxon>
    </lineage>
</organism>
<proteinExistence type="predicted"/>
<feature type="signal peptide" evidence="2">
    <location>
        <begin position="1"/>
        <end position="18"/>
    </location>
</feature>
<dbReference type="Proteomes" id="UP001583280">
    <property type="component" value="Unassembled WGS sequence"/>
</dbReference>
<dbReference type="EMBL" id="JAWDJO010000004">
    <property type="protein sequence ID" value="KAL1901691.1"/>
    <property type="molecule type" value="Genomic_DNA"/>
</dbReference>
<keyword evidence="2" id="KW-0732">Signal</keyword>
<reference evidence="3 4" key="1">
    <citation type="journal article" date="2024" name="IMA Fungus">
        <title>IMA Genome - F19 : A genome assembly and annotation guide to empower mycologists, including annotated draft genome sequences of Ceratocystis pirilliformis, Diaporthe australafricana, Fusarium ophioides, Paecilomyces lecythidis, and Sporothrix stenoceras.</title>
        <authorList>
            <person name="Aylward J."/>
            <person name="Wilson A.M."/>
            <person name="Visagie C.M."/>
            <person name="Spraker J."/>
            <person name="Barnes I."/>
            <person name="Buitendag C."/>
            <person name="Ceriani C."/>
            <person name="Del Mar Angel L."/>
            <person name="du Plessis D."/>
            <person name="Fuchs T."/>
            <person name="Gasser K."/>
            <person name="Kramer D."/>
            <person name="Li W."/>
            <person name="Munsamy K."/>
            <person name="Piso A."/>
            <person name="Price J.L."/>
            <person name="Sonnekus B."/>
            <person name="Thomas C."/>
            <person name="van der Nest A."/>
            <person name="van Dijk A."/>
            <person name="van Heerden A."/>
            <person name="van Vuuren N."/>
            <person name="Yilmaz N."/>
            <person name="Duong T.A."/>
            <person name="van der Merwe N.A."/>
            <person name="Wingfield M.J."/>
            <person name="Wingfield B.D."/>
        </authorList>
    </citation>
    <scope>NUCLEOTIDE SEQUENCE [LARGE SCALE GENOMIC DNA]</scope>
    <source>
        <strain evidence="3 4">CMW 12675</strain>
    </source>
</reference>
<keyword evidence="4" id="KW-1185">Reference proteome</keyword>